<dbReference type="SUPFAM" id="SSF57959">
    <property type="entry name" value="Leucine zipper domain"/>
    <property type="match status" value="1"/>
</dbReference>
<evidence type="ECO:0000256" key="3">
    <source>
        <dbReference type="ARBA" id="ARBA00023163"/>
    </source>
</evidence>
<gene>
    <name evidence="5" type="ORF">ACJMK2_007765</name>
</gene>
<organism evidence="5 6">
    <name type="scientific">Sinanodonta woodiana</name>
    <name type="common">Chinese pond mussel</name>
    <name type="synonym">Anodonta woodiana</name>
    <dbReference type="NCBI Taxonomy" id="1069815"/>
    <lineage>
        <taxon>Eukaryota</taxon>
        <taxon>Metazoa</taxon>
        <taxon>Spiralia</taxon>
        <taxon>Lophotrochozoa</taxon>
        <taxon>Mollusca</taxon>
        <taxon>Bivalvia</taxon>
        <taxon>Autobranchia</taxon>
        <taxon>Heteroconchia</taxon>
        <taxon>Palaeoheterodonta</taxon>
        <taxon>Unionida</taxon>
        <taxon>Unionoidea</taxon>
        <taxon>Unionidae</taxon>
        <taxon>Unioninae</taxon>
        <taxon>Sinanodonta</taxon>
    </lineage>
</organism>
<dbReference type="InterPro" id="IPR000837">
    <property type="entry name" value="AP-1"/>
</dbReference>
<reference evidence="5 6" key="1">
    <citation type="submission" date="2024-11" db="EMBL/GenBank/DDBJ databases">
        <title>Chromosome-level genome assembly of the freshwater bivalve Anodonta woodiana.</title>
        <authorList>
            <person name="Chen X."/>
        </authorList>
    </citation>
    <scope>NUCLEOTIDE SEQUENCE [LARGE SCALE GENOMIC DNA]</scope>
    <source>
        <strain evidence="5">MN2024</strain>
        <tissue evidence="5">Gills</tissue>
    </source>
</reference>
<name>A0ABD3VMI7_SINWO</name>
<dbReference type="PRINTS" id="PR00042">
    <property type="entry name" value="LEUZIPPRFOS"/>
</dbReference>
<dbReference type="PANTHER" id="PTHR23351">
    <property type="entry name" value="FOS TRANSCRIPTION FACTOR-RELATED"/>
    <property type="match status" value="1"/>
</dbReference>
<feature type="domain" description="BZIP" evidence="4">
    <location>
        <begin position="123"/>
        <end position="173"/>
    </location>
</feature>
<dbReference type="Pfam" id="PF00170">
    <property type="entry name" value="bZIP_1"/>
    <property type="match status" value="1"/>
</dbReference>
<dbReference type="PANTHER" id="PTHR23351:SF24">
    <property type="entry name" value="ACTIVATING TRANSCRIPTION FACTOR 3-RELATED"/>
    <property type="match status" value="1"/>
</dbReference>
<sequence>MVAPTIRYLNQKCMMGDSSGVNYPQEPTSALDAGEHIKTVKNIILNQKVSTHCNHQHHSRCVIVQDEKLTAAALEALKNGNMTPLIKEELKCTIQAKRMAHGLNELKVEFTEPVKHELNSEEKAKVERRREQNKLAARRFRERQRSLGHKLQKETQKLESANTLLNYEIRQLRLLKDKLQKEWNGHLAVCPLQTFLYADPSVSRT</sequence>
<evidence type="ECO:0000313" key="6">
    <source>
        <dbReference type="Proteomes" id="UP001634394"/>
    </source>
</evidence>
<keyword evidence="2" id="KW-0238">DNA-binding</keyword>
<keyword evidence="3" id="KW-0804">Transcription</keyword>
<protein>
    <recommendedName>
        <fullName evidence="4">BZIP domain-containing protein</fullName>
    </recommendedName>
</protein>
<keyword evidence="1" id="KW-0805">Transcription regulation</keyword>
<proteinExistence type="predicted"/>
<evidence type="ECO:0000256" key="1">
    <source>
        <dbReference type="ARBA" id="ARBA00023015"/>
    </source>
</evidence>
<dbReference type="InterPro" id="IPR004827">
    <property type="entry name" value="bZIP"/>
</dbReference>
<dbReference type="GO" id="GO:0003677">
    <property type="term" value="F:DNA binding"/>
    <property type="evidence" value="ECO:0007669"/>
    <property type="project" value="UniProtKB-KW"/>
</dbReference>
<dbReference type="SMART" id="SM00338">
    <property type="entry name" value="BRLZ"/>
    <property type="match status" value="1"/>
</dbReference>
<evidence type="ECO:0000313" key="5">
    <source>
        <dbReference type="EMBL" id="KAL3861742.1"/>
    </source>
</evidence>
<accession>A0ABD3VMI7</accession>
<dbReference type="Proteomes" id="UP001634394">
    <property type="component" value="Unassembled WGS sequence"/>
</dbReference>
<dbReference type="Gene3D" id="1.20.5.170">
    <property type="match status" value="1"/>
</dbReference>
<dbReference type="EMBL" id="JBJQND010000011">
    <property type="protein sequence ID" value="KAL3861742.1"/>
    <property type="molecule type" value="Genomic_DNA"/>
</dbReference>
<comment type="caution">
    <text evidence="5">The sequence shown here is derived from an EMBL/GenBank/DDBJ whole genome shotgun (WGS) entry which is preliminary data.</text>
</comment>
<dbReference type="InterPro" id="IPR046347">
    <property type="entry name" value="bZIP_sf"/>
</dbReference>
<evidence type="ECO:0000256" key="2">
    <source>
        <dbReference type="ARBA" id="ARBA00023125"/>
    </source>
</evidence>
<dbReference type="PROSITE" id="PS50217">
    <property type="entry name" value="BZIP"/>
    <property type="match status" value="1"/>
</dbReference>
<dbReference type="AlphaFoldDB" id="A0ABD3VMI7"/>
<dbReference type="PROSITE" id="PS00036">
    <property type="entry name" value="BZIP_BASIC"/>
    <property type="match status" value="1"/>
</dbReference>
<evidence type="ECO:0000259" key="4">
    <source>
        <dbReference type="PROSITE" id="PS50217"/>
    </source>
</evidence>
<keyword evidence="6" id="KW-1185">Reference proteome</keyword>